<protein>
    <submittedName>
        <fullName evidence="1">Uncharacterized protein</fullName>
    </submittedName>
</protein>
<comment type="caution">
    <text evidence="1">The sequence shown here is derived from an EMBL/GenBank/DDBJ whole genome shotgun (WGS) entry which is preliminary data.</text>
</comment>
<reference evidence="1" key="1">
    <citation type="submission" date="2019-10" db="EMBL/GenBank/DDBJ databases">
        <authorList>
            <consortium name="DOE Joint Genome Institute"/>
            <person name="Kuo A."/>
            <person name="Miyauchi S."/>
            <person name="Kiss E."/>
            <person name="Drula E."/>
            <person name="Kohler A."/>
            <person name="Sanchez-Garcia M."/>
            <person name="Andreopoulos B."/>
            <person name="Barry K.W."/>
            <person name="Bonito G."/>
            <person name="Buee M."/>
            <person name="Carver A."/>
            <person name="Chen C."/>
            <person name="Cichocki N."/>
            <person name="Clum A."/>
            <person name="Culley D."/>
            <person name="Crous P.W."/>
            <person name="Fauchery L."/>
            <person name="Girlanda M."/>
            <person name="Hayes R."/>
            <person name="Keri Z."/>
            <person name="LaButti K."/>
            <person name="Lipzen A."/>
            <person name="Lombard V."/>
            <person name="Magnuson J."/>
            <person name="Maillard F."/>
            <person name="Morin E."/>
            <person name="Murat C."/>
            <person name="Nolan M."/>
            <person name="Ohm R."/>
            <person name="Pangilinan J."/>
            <person name="Pereira M."/>
            <person name="Perotto S."/>
            <person name="Peter M."/>
            <person name="Riley R."/>
            <person name="Sitrit Y."/>
            <person name="Stielow B."/>
            <person name="Szollosi G."/>
            <person name="Zifcakova L."/>
            <person name="Stursova M."/>
            <person name="Spatafora J.W."/>
            <person name="Tedersoo L."/>
            <person name="Vaario L.-M."/>
            <person name="Yamada A."/>
            <person name="Yan M."/>
            <person name="Wang P."/>
            <person name="Xu J."/>
            <person name="Bruns T."/>
            <person name="Baldrian P."/>
            <person name="Vilgalys R."/>
            <person name="Henrissat B."/>
            <person name="Grigoriev I.V."/>
            <person name="Hibbett D."/>
            <person name="Nagy L.G."/>
            <person name="Martin F.M."/>
        </authorList>
    </citation>
    <scope>NUCLEOTIDE SEQUENCE</scope>
    <source>
        <strain evidence="1">BED1</strain>
    </source>
</reference>
<dbReference type="EMBL" id="WHUW01000001">
    <property type="protein sequence ID" value="KAF8452511.1"/>
    <property type="molecule type" value="Genomic_DNA"/>
</dbReference>
<dbReference type="SUPFAM" id="SSF50370">
    <property type="entry name" value="Ricin B-like lectins"/>
    <property type="match status" value="1"/>
</dbReference>
<sequence length="163" mass="18092">MPFLSNGQYRIFNANFTTQDVDLLFGQPSSIIGGYVNNSYTFNMVWNLKNVESDANQFTLTSAAPSANGTYASIDGMTVGANVRGSSTNKTVWTIVPTLKSDCYWILAPTHFPSELVWSLSSEQDITPIKLAHLAYNDLSQMWTFQPQAEKVGNAPRRLNDLD</sequence>
<organism evidence="1 2">
    <name type="scientific">Boletus edulis BED1</name>
    <dbReference type="NCBI Taxonomy" id="1328754"/>
    <lineage>
        <taxon>Eukaryota</taxon>
        <taxon>Fungi</taxon>
        <taxon>Dikarya</taxon>
        <taxon>Basidiomycota</taxon>
        <taxon>Agaricomycotina</taxon>
        <taxon>Agaricomycetes</taxon>
        <taxon>Agaricomycetidae</taxon>
        <taxon>Boletales</taxon>
        <taxon>Boletineae</taxon>
        <taxon>Boletaceae</taxon>
        <taxon>Boletoideae</taxon>
        <taxon>Boletus</taxon>
    </lineage>
</organism>
<dbReference type="Gene3D" id="2.80.10.50">
    <property type="match status" value="1"/>
</dbReference>
<gene>
    <name evidence="1" type="ORF">L210DRAFT_3755576</name>
</gene>
<accession>A0AAD4GMA7</accession>
<reference evidence="1" key="2">
    <citation type="journal article" date="2020" name="Nat. Commun.">
        <title>Large-scale genome sequencing of mycorrhizal fungi provides insights into the early evolution of symbiotic traits.</title>
        <authorList>
            <person name="Miyauchi S."/>
            <person name="Kiss E."/>
            <person name="Kuo A."/>
            <person name="Drula E."/>
            <person name="Kohler A."/>
            <person name="Sanchez-Garcia M."/>
            <person name="Morin E."/>
            <person name="Andreopoulos B."/>
            <person name="Barry K.W."/>
            <person name="Bonito G."/>
            <person name="Buee M."/>
            <person name="Carver A."/>
            <person name="Chen C."/>
            <person name="Cichocki N."/>
            <person name="Clum A."/>
            <person name="Culley D."/>
            <person name="Crous P.W."/>
            <person name="Fauchery L."/>
            <person name="Girlanda M."/>
            <person name="Hayes R.D."/>
            <person name="Keri Z."/>
            <person name="LaButti K."/>
            <person name="Lipzen A."/>
            <person name="Lombard V."/>
            <person name="Magnuson J."/>
            <person name="Maillard F."/>
            <person name="Murat C."/>
            <person name="Nolan M."/>
            <person name="Ohm R.A."/>
            <person name="Pangilinan J."/>
            <person name="Pereira M.F."/>
            <person name="Perotto S."/>
            <person name="Peter M."/>
            <person name="Pfister S."/>
            <person name="Riley R."/>
            <person name="Sitrit Y."/>
            <person name="Stielow J.B."/>
            <person name="Szollosi G."/>
            <person name="Zifcakova L."/>
            <person name="Stursova M."/>
            <person name="Spatafora J.W."/>
            <person name="Tedersoo L."/>
            <person name="Vaario L.M."/>
            <person name="Yamada A."/>
            <person name="Yan M."/>
            <person name="Wang P."/>
            <person name="Xu J."/>
            <person name="Bruns T."/>
            <person name="Baldrian P."/>
            <person name="Vilgalys R."/>
            <person name="Dunand C."/>
            <person name="Henrissat B."/>
            <person name="Grigoriev I.V."/>
            <person name="Hibbett D."/>
            <person name="Nagy L.G."/>
            <person name="Martin F.M."/>
        </authorList>
    </citation>
    <scope>NUCLEOTIDE SEQUENCE</scope>
    <source>
        <strain evidence="1">BED1</strain>
    </source>
</reference>
<dbReference type="InterPro" id="IPR035992">
    <property type="entry name" value="Ricin_B-like_lectins"/>
</dbReference>
<name>A0AAD4GMA7_BOLED</name>
<proteinExistence type="predicted"/>
<evidence type="ECO:0000313" key="1">
    <source>
        <dbReference type="EMBL" id="KAF8452511.1"/>
    </source>
</evidence>
<dbReference type="AlphaFoldDB" id="A0AAD4GMA7"/>
<dbReference type="Proteomes" id="UP001194468">
    <property type="component" value="Unassembled WGS sequence"/>
</dbReference>
<keyword evidence="2" id="KW-1185">Reference proteome</keyword>
<evidence type="ECO:0000313" key="2">
    <source>
        <dbReference type="Proteomes" id="UP001194468"/>
    </source>
</evidence>